<comment type="caution">
    <text evidence="5">The sequence shown here is derived from an EMBL/GenBank/DDBJ whole genome shotgun (WGS) entry which is preliminary data.</text>
</comment>
<evidence type="ECO:0008006" key="7">
    <source>
        <dbReference type="Google" id="ProtNLM"/>
    </source>
</evidence>
<evidence type="ECO:0000256" key="2">
    <source>
        <dbReference type="ARBA" id="ARBA00022737"/>
    </source>
</evidence>
<dbReference type="GO" id="GO:0045717">
    <property type="term" value="P:negative regulation of fatty acid biosynthetic process"/>
    <property type="evidence" value="ECO:0007669"/>
    <property type="project" value="TreeGrafter"/>
</dbReference>
<feature type="repeat" description="WD" evidence="3">
    <location>
        <begin position="623"/>
        <end position="652"/>
    </location>
</feature>
<dbReference type="SUPFAM" id="SSF48452">
    <property type="entry name" value="TPR-like"/>
    <property type="match status" value="1"/>
</dbReference>
<accession>A0A024FVU5</accession>
<dbReference type="InterPro" id="IPR001680">
    <property type="entry name" value="WD40_rpt"/>
</dbReference>
<feature type="repeat" description="WD" evidence="3">
    <location>
        <begin position="73"/>
        <end position="114"/>
    </location>
</feature>
<reference evidence="5 6" key="1">
    <citation type="submission" date="2012-05" db="EMBL/GenBank/DDBJ databases">
        <title>Recombination and specialization in a pathogen metapopulation.</title>
        <authorList>
            <person name="Gardiner A."/>
            <person name="Kemen E."/>
            <person name="Schultz-Larsen T."/>
            <person name="MacLean D."/>
            <person name="Van Oosterhout C."/>
            <person name="Jones J.D.G."/>
        </authorList>
    </citation>
    <scope>NUCLEOTIDE SEQUENCE [LARGE SCALE GENOMIC DNA]</scope>
    <source>
        <strain evidence="5 6">Ac Nc2</strain>
    </source>
</reference>
<dbReference type="SUPFAM" id="SSF50978">
    <property type="entry name" value="WD40 repeat-like"/>
    <property type="match status" value="1"/>
</dbReference>
<dbReference type="PROSITE" id="PS50294">
    <property type="entry name" value="WD_REPEATS_REGION"/>
    <property type="match status" value="1"/>
</dbReference>
<dbReference type="GO" id="GO:0005737">
    <property type="term" value="C:cytoplasm"/>
    <property type="evidence" value="ECO:0007669"/>
    <property type="project" value="TreeGrafter"/>
</dbReference>
<dbReference type="AlphaFoldDB" id="A0A024FVU5"/>
<dbReference type="STRING" id="65357.A0A024FVU5"/>
<sequence>MSLSAPDFTNKPLNYYWRFNQTLHMSSVTPLLFNREGLAGGNVCGPYGRPHGMDNILYGHQAFIQRLQCDNVLEGHLGCVNHLCWNQTGTLLASGSDDANVIVWNYQTKKRLEVIQTKHRLNVFAVCFVPGTNDHVIASGAMDCDVRIHYAPFAQNLTQKLQLHSGRVKDIASSPHVPHVFWSVAEDGLVYQFDVRALPTDDGDNRKNSSSGALINLGKGKHGNSLRGMAMAVHPLDANKVVVACGDSYACLYDRRMLRLQRYGRTRKEAMRSASTAPVEIFSPPHAHMEDYNMIESRRALSSLHGTSIQINSTGSEILASYHNDHIYLYNVNGSSQPTTLLTRNNGDYQATRSTKGWENGMYMDCWRGPISPSLEQVELLLKEGLEQSKEEKFSEAIESFACALGSNLASQESLTRKRLHYGLAQAYMNRNWNADMYLASAHCKCALQLDPNDLEVEQTYIRALWASGRHCQCTLAAHKYAKKYPEHATDVADLLEMGDTLQDTNNTPTRRRSSSSSSSNNSITFAFPIRGRHESTSENESSSNDQVGAENERRNDTSPRPIFYHLAPANDSTFSVPTLLPHTDDEFWTGSCVNDLEVNCDVQRRYIGCANTQTDIKEATFFGPNDAFVVAGSDDGYAYIWQKATGKLITAIKADADIVNCVRSHPTETCLATSGIENVVRLWTPTSAENTCPSKAELQEMTKKNQIMIHREWRTQTVIQDPASFLQAMFAGEDNEGVSECATS</sequence>
<dbReference type="InterPro" id="IPR011990">
    <property type="entry name" value="TPR-like_helical_dom_sf"/>
</dbReference>
<dbReference type="PROSITE" id="PS50082">
    <property type="entry name" value="WD_REPEATS_2"/>
    <property type="match status" value="2"/>
</dbReference>
<dbReference type="InterPro" id="IPR045151">
    <property type="entry name" value="DCAF8"/>
</dbReference>
<dbReference type="Pfam" id="PF00400">
    <property type="entry name" value="WD40"/>
    <property type="match status" value="3"/>
</dbReference>
<dbReference type="InterPro" id="IPR036322">
    <property type="entry name" value="WD40_repeat_dom_sf"/>
</dbReference>
<evidence type="ECO:0000256" key="3">
    <source>
        <dbReference type="PROSITE-ProRule" id="PRU00221"/>
    </source>
</evidence>
<keyword evidence="2" id="KW-0677">Repeat</keyword>
<dbReference type="InParanoid" id="A0A024FVU5"/>
<evidence type="ECO:0000313" key="6">
    <source>
        <dbReference type="Proteomes" id="UP000053237"/>
    </source>
</evidence>
<feature type="compositionally biased region" description="Low complexity" evidence="4">
    <location>
        <begin position="505"/>
        <end position="523"/>
    </location>
</feature>
<dbReference type="FunCoup" id="A0A024FVU5">
    <property type="interactions" value="118"/>
</dbReference>
<dbReference type="SMART" id="SM00320">
    <property type="entry name" value="WD40"/>
    <property type="match status" value="7"/>
</dbReference>
<evidence type="ECO:0000256" key="4">
    <source>
        <dbReference type="SAM" id="MobiDB-lite"/>
    </source>
</evidence>
<protein>
    <recommendedName>
        <fullName evidence="7">Anaphase-promoting complex subunit 4 WD40 domain-containing protein</fullName>
    </recommendedName>
</protein>
<dbReference type="Gene3D" id="1.25.40.10">
    <property type="entry name" value="Tetratricopeptide repeat domain"/>
    <property type="match status" value="1"/>
</dbReference>
<keyword evidence="1 3" id="KW-0853">WD repeat</keyword>
<gene>
    <name evidence="5" type="ORF">BN9_124640</name>
</gene>
<name>A0A024FVU5_9STRA</name>
<dbReference type="EMBL" id="CAIX01000571">
    <property type="protein sequence ID" value="CCI11156.1"/>
    <property type="molecule type" value="Genomic_DNA"/>
</dbReference>
<dbReference type="InterPro" id="IPR015943">
    <property type="entry name" value="WD40/YVTN_repeat-like_dom_sf"/>
</dbReference>
<organism evidence="5 6">
    <name type="scientific">Albugo candida</name>
    <dbReference type="NCBI Taxonomy" id="65357"/>
    <lineage>
        <taxon>Eukaryota</taxon>
        <taxon>Sar</taxon>
        <taxon>Stramenopiles</taxon>
        <taxon>Oomycota</taxon>
        <taxon>Peronosporomycetes</taxon>
        <taxon>Albuginales</taxon>
        <taxon>Albuginaceae</taxon>
        <taxon>Albugo</taxon>
    </lineage>
</organism>
<proteinExistence type="predicted"/>
<evidence type="ECO:0000313" key="5">
    <source>
        <dbReference type="EMBL" id="CCI11156.1"/>
    </source>
</evidence>
<dbReference type="PANTHER" id="PTHR15574:SF40">
    <property type="entry name" value="WD AND TETRATRICOPEPTIDE REPEATS PROTEIN 1"/>
    <property type="match status" value="1"/>
</dbReference>
<dbReference type="Proteomes" id="UP000053237">
    <property type="component" value="Unassembled WGS sequence"/>
</dbReference>
<dbReference type="OrthoDB" id="4869960at2759"/>
<dbReference type="Gene3D" id="2.130.10.10">
    <property type="entry name" value="YVTN repeat-like/Quinoprotein amine dehydrogenase"/>
    <property type="match status" value="2"/>
</dbReference>
<feature type="region of interest" description="Disordered" evidence="4">
    <location>
        <begin position="500"/>
        <end position="563"/>
    </location>
</feature>
<keyword evidence="6" id="KW-1185">Reference proteome</keyword>
<dbReference type="PANTHER" id="PTHR15574">
    <property type="entry name" value="WD REPEAT DOMAIN-CONTAINING FAMILY"/>
    <property type="match status" value="1"/>
</dbReference>
<dbReference type="GO" id="GO:0080008">
    <property type="term" value="C:Cul4-RING E3 ubiquitin ligase complex"/>
    <property type="evidence" value="ECO:0007669"/>
    <property type="project" value="TreeGrafter"/>
</dbReference>
<evidence type="ECO:0000256" key="1">
    <source>
        <dbReference type="ARBA" id="ARBA00022574"/>
    </source>
</evidence>